<keyword evidence="2" id="KW-1185">Reference proteome</keyword>
<evidence type="ECO:0000313" key="1">
    <source>
        <dbReference type="EMBL" id="GMF03851.1"/>
    </source>
</evidence>
<evidence type="ECO:0000313" key="2">
    <source>
        <dbReference type="Proteomes" id="UP001165064"/>
    </source>
</evidence>
<dbReference type="Proteomes" id="UP001165064">
    <property type="component" value="Unassembled WGS sequence"/>
</dbReference>
<name>A0ACB5U7P6_AMBMO</name>
<gene>
    <name evidence="1" type="ORF">Amon02_001193700</name>
</gene>
<proteinExistence type="predicted"/>
<sequence length="234" mass="26769">MSASSQDPVINDILRKIERERNLALGINNLRKETNNASVIQRCNTQIRETQKNIEYLEQTLRKLTLAQSSAGGSSSGQDSDNNSGLNSSDTLSPQNSNNNNSLQNPRTRPNAAVHKPTFTILDLMKYECPSLGHRIQYMLQQLEFKIQVEEQYKEANEKIYKLYQMDGDRRSIAMAEDGRNDGNRRIQLMKRSLKQYQSLFIDMDDVARENAVINTFRKTPLTGKSRVVCCYQD</sequence>
<comment type="caution">
    <text evidence="1">The sequence shown here is derived from an EMBL/GenBank/DDBJ whole genome shotgun (WGS) entry which is preliminary data.</text>
</comment>
<protein>
    <submittedName>
        <fullName evidence="1">Unnamed protein product</fullName>
    </submittedName>
</protein>
<dbReference type="EMBL" id="BSXS01013319">
    <property type="protein sequence ID" value="GMF03851.1"/>
    <property type="molecule type" value="Genomic_DNA"/>
</dbReference>
<reference evidence="1" key="1">
    <citation type="submission" date="2023-04" db="EMBL/GenBank/DDBJ databases">
        <title>Ambrosiozyma monospora NBRC 10751.</title>
        <authorList>
            <person name="Ichikawa N."/>
            <person name="Sato H."/>
            <person name="Tonouchi N."/>
        </authorList>
    </citation>
    <scope>NUCLEOTIDE SEQUENCE</scope>
    <source>
        <strain evidence="1">NBRC 10751</strain>
    </source>
</reference>
<organism evidence="1 2">
    <name type="scientific">Ambrosiozyma monospora</name>
    <name type="common">Yeast</name>
    <name type="synonym">Endomycopsis monosporus</name>
    <dbReference type="NCBI Taxonomy" id="43982"/>
    <lineage>
        <taxon>Eukaryota</taxon>
        <taxon>Fungi</taxon>
        <taxon>Dikarya</taxon>
        <taxon>Ascomycota</taxon>
        <taxon>Saccharomycotina</taxon>
        <taxon>Pichiomycetes</taxon>
        <taxon>Pichiales</taxon>
        <taxon>Pichiaceae</taxon>
        <taxon>Ambrosiozyma</taxon>
    </lineage>
</organism>
<accession>A0ACB5U7P6</accession>